<dbReference type="InterPro" id="IPR017452">
    <property type="entry name" value="GPCR_Rhodpsn_7TM"/>
</dbReference>
<keyword evidence="2" id="KW-1003">Cell membrane</keyword>
<dbReference type="InterPro" id="IPR000725">
    <property type="entry name" value="Olfact_rcpt"/>
</dbReference>
<comment type="caution">
    <text evidence="14">The sequence shown here is derived from an EMBL/GenBank/DDBJ whole genome shotgun (WGS) entry which is preliminary data.</text>
</comment>
<evidence type="ECO:0000256" key="5">
    <source>
        <dbReference type="ARBA" id="ARBA00022725"/>
    </source>
</evidence>
<feature type="transmembrane region" description="Helical" evidence="12">
    <location>
        <begin position="241"/>
        <end position="264"/>
    </location>
</feature>
<dbReference type="FunFam" id="1.20.1070.10:FF:000010">
    <property type="entry name" value="Olfactory receptor"/>
    <property type="match status" value="1"/>
</dbReference>
<comment type="subcellular location">
    <subcellularLocation>
        <location evidence="1">Cell membrane</location>
        <topology evidence="1">Multi-pass membrane protein</topology>
    </subcellularLocation>
</comment>
<evidence type="ECO:0000313" key="14">
    <source>
        <dbReference type="EMBL" id="DBA25918.1"/>
    </source>
</evidence>
<dbReference type="SUPFAM" id="SSF81321">
    <property type="entry name" value="Family A G protein-coupled receptor-like"/>
    <property type="match status" value="1"/>
</dbReference>
<keyword evidence="5" id="KW-0552">Olfaction</keyword>
<evidence type="ECO:0000256" key="4">
    <source>
        <dbReference type="ARBA" id="ARBA00022692"/>
    </source>
</evidence>
<dbReference type="AlphaFoldDB" id="A0AAV3AG15"/>
<dbReference type="EMBL" id="DYDO01000004">
    <property type="protein sequence ID" value="DBA25918.1"/>
    <property type="molecule type" value="Genomic_DNA"/>
</dbReference>
<evidence type="ECO:0000256" key="11">
    <source>
        <dbReference type="ARBA" id="ARBA00023224"/>
    </source>
</evidence>
<dbReference type="GO" id="GO:0005886">
    <property type="term" value="C:plasma membrane"/>
    <property type="evidence" value="ECO:0007669"/>
    <property type="project" value="UniProtKB-SubCell"/>
</dbReference>
<feature type="transmembrane region" description="Helical" evidence="12">
    <location>
        <begin position="196"/>
        <end position="229"/>
    </location>
</feature>
<keyword evidence="11" id="KW-0807">Transducer</keyword>
<evidence type="ECO:0000259" key="13">
    <source>
        <dbReference type="PROSITE" id="PS50262"/>
    </source>
</evidence>
<evidence type="ECO:0000256" key="3">
    <source>
        <dbReference type="ARBA" id="ARBA00022606"/>
    </source>
</evidence>
<name>A0AAV3AG15_PYXAD</name>
<organism evidence="14 15">
    <name type="scientific">Pyxicephalus adspersus</name>
    <name type="common">African bullfrog</name>
    <dbReference type="NCBI Taxonomy" id="30357"/>
    <lineage>
        <taxon>Eukaryota</taxon>
        <taxon>Metazoa</taxon>
        <taxon>Chordata</taxon>
        <taxon>Craniata</taxon>
        <taxon>Vertebrata</taxon>
        <taxon>Euteleostomi</taxon>
        <taxon>Amphibia</taxon>
        <taxon>Batrachia</taxon>
        <taxon>Anura</taxon>
        <taxon>Neobatrachia</taxon>
        <taxon>Ranoidea</taxon>
        <taxon>Pyxicephalidae</taxon>
        <taxon>Pyxicephalinae</taxon>
        <taxon>Pyxicephalus</taxon>
    </lineage>
</organism>
<evidence type="ECO:0000256" key="2">
    <source>
        <dbReference type="ARBA" id="ARBA00022475"/>
    </source>
</evidence>
<keyword evidence="6 12" id="KW-1133">Transmembrane helix</keyword>
<dbReference type="PRINTS" id="PR00237">
    <property type="entry name" value="GPCRRHODOPSN"/>
</dbReference>
<dbReference type="PROSITE" id="PS50262">
    <property type="entry name" value="G_PROTEIN_RECEP_F1_2"/>
    <property type="match status" value="1"/>
</dbReference>
<feature type="domain" description="G-protein coupled receptors family 1 profile" evidence="13">
    <location>
        <begin position="42"/>
        <end position="294"/>
    </location>
</feature>
<evidence type="ECO:0000313" key="15">
    <source>
        <dbReference type="Proteomes" id="UP001181693"/>
    </source>
</evidence>
<evidence type="ECO:0000256" key="10">
    <source>
        <dbReference type="ARBA" id="ARBA00023180"/>
    </source>
</evidence>
<dbReference type="PRINTS" id="PR00245">
    <property type="entry name" value="OLFACTORYR"/>
</dbReference>
<protein>
    <recommendedName>
        <fullName evidence="13">G-protein coupled receptors family 1 profile domain-containing protein</fullName>
    </recommendedName>
</protein>
<reference evidence="14" key="1">
    <citation type="thesis" date="2020" institute="ProQuest LLC" country="789 East Eisenhower Parkway, Ann Arbor, MI, USA">
        <title>Comparative Genomics and Chromosome Evolution.</title>
        <authorList>
            <person name="Mudd A.B."/>
        </authorList>
    </citation>
    <scope>NUCLEOTIDE SEQUENCE</scope>
    <source>
        <strain evidence="14">1538</strain>
        <tissue evidence="14">Blood</tissue>
    </source>
</reference>
<feature type="transmembrane region" description="Helical" evidence="12">
    <location>
        <begin position="24"/>
        <end position="49"/>
    </location>
</feature>
<evidence type="ECO:0000256" key="8">
    <source>
        <dbReference type="ARBA" id="ARBA00023136"/>
    </source>
</evidence>
<evidence type="ECO:0000256" key="12">
    <source>
        <dbReference type="SAM" id="Phobius"/>
    </source>
</evidence>
<keyword evidence="7" id="KW-0297">G-protein coupled receptor</keyword>
<dbReference type="InterPro" id="IPR000276">
    <property type="entry name" value="GPCR_Rhodpsn"/>
</dbReference>
<keyword evidence="10" id="KW-0325">Glycoprotein</keyword>
<dbReference type="Proteomes" id="UP001181693">
    <property type="component" value="Unassembled WGS sequence"/>
</dbReference>
<dbReference type="GO" id="GO:0004984">
    <property type="term" value="F:olfactory receptor activity"/>
    <property type="evidence" value="ECO:0007669"/>
    <property type="project" value="InterPro"/>
</dbReference>
<keyword evidence="4 12" id="KW-0812">Transmembrane</keyword>
<dbReference type="Gene3D" id="1.20.1070.10">
    <property type="entry name" value="Rhodopsin 7-helix transmembrane proteins"/>
    <property type="match status" value="1"/>
</dbReference>
<keyword evidence="9" id="KW-0675">Receptor</keyword>
<evidence type="ECO:0000256" key="6">
    <source>
        <dbReference type="ARBA" id="ARBA00022989"/>
    </source>
</evidence>
<dbReference type="PANTHER" id="PTHR26452">
    <property type="entry name" value="OLFACTORY RECEPTOR"/>
    <property type="match status" value="1"/>
</dbReference>
<accession>A0AAV3AG15</accession>
<evidence type="ECO:0000256" key="1">
    <source>
        <dbReference type="ARBA" id="ARBA00004651"/>
    </source>
</evidence>
<evidence type="ECO:0000256" key="9">
    <source>
        <dbReference type="ARBA" id="ARBA00023170"/>
    </source>
</evidence>
<sequence length="314" mass="35781">MESPNQTSVSEFIFLAFSKKSTKYPIFFITIFLLLFSVIICGNLLMILVIKCDARLHTPMYFFVFSLSCLDICYITTIVPQALHNLMSIKSSIFYLNCAFQMFFSNTFGAVQIMIITVMAYDRYIAISNPLRYKTIMSWAACSVFLGIAWIIGIIIGFLVVFSVFTLPFCCRVEIEHFYCDVGQIMALSSADEFRLFIAGAVTFLTGIFFFSIPFILLVISYAYIISAVLKIRTSQGRRKAFSTCSSHLTVVVVEYACLGFIYFRPREAYTLDKDNVFVLIFTFTTPILNPVIYTLRNKAIKKGFFKLTSTKLC</sequence>
<feature type="transmembrane region" description="Helical" evidence="12">
    <location>
        <begin position="136"/>
        <end position="165"/>
    </location>
</feature>
<dbReference type="Pfam" id="PF13853">
    <property type="entry name" value="7tm_4"/>
    <property type="match status" value="1"/>
</dbReference>
<feature type="transmembrane region" description="Helical" evidence="12">
    <location>
        <begin position="276"/>
        <end position="296"/>
    </location>
</feature>
<gene>
    <name evidence="14" type="ORF">GDO54_010245</name>
</gene>
<keyword evidence="15" id="KW-1185">Reference proteome</keyword>
<feature type="transmembrane region" description="Helical" evidence="12">
    <location>
        <begin position="103"/>
        <end position="124"/>
    </location>
</feature>
<keyword evidence="8 12" id="KW-0472">Membrane</keyword>
<proteinExistence type="predicted"/>
<feature type="transmembrane region" description="Helical" evidence="12">
    <location>
        <begin position="61"/>
        <end position="83"/>
    </location>
</feature>
<keyword evidence="3" id="KW-0716">Sensory transduction</keyword>
<dbReference type="GO" id="GO:0004930">
    <property type="term" value="F:G protein-coupled receptor activity"/>
    <property type="evidence" value="ECO:0007669"/>
    <property type="project" value="UniProtKB-KW"/>
</dbReference>
<dbReference type="InterPro" id="IPR050516">
    <property type="entry name" value="Olfactory_GPCR"/>
</dbReference>
<evidence type="ECO:0000256" key="7">
    <source>
        <dbReference type="ARBA" id="ARBA00023040"/>
    </source>
</evidence>